<name>A0A2S4S3F3_CITAM</name>
<reference evidence="5 6" key="1">
    <citation type="submission" date="2018-01" db="EMBL/GenBank/DDBJ databases">
        <title>Complete genome sequences of 14 Citrobacter spp. isolated from plant in Canada.</title>
        <authorList>
            <person name="Bhandare S.G."/>
            <person name="Colavecchio A."/>
            <person name="Jeukens J."/>
            <person name="Emond-Rheault J.-G."/>
            <person name="Freschi L."/>
            <person name="Hamel J."/>
            <person name="Kukavica-Ibrulj I."/>
            <person name="Levesque R."/>
            <person name="Goodridge L."/>
        </authorList>
    </citation>
    <scope>NUCLEOTIDE SEQUENCE [LARGE SCALE GENOMIC DNA]</scope>
    <source>
        <strain evidence="5 6">S1285</strain>
    </source>
</reference>
<evidence type="ECO:0000313" key="6">
    <source>
        <dbReference type="Proteomes" id="UP000237003"/>
    </source>
</evidence>
<comment type="caution">
    <text evidence="5">The sequence shown here is derived from an EMBL/GenBank/DDBJ whole genome shotgun (WGS) entry which is preliminary data.</text>
</comment>
<keyword evidence="2" id="KW-0597">Phosphoprotein</keyword>
<dbReference type="InterPro" id="IPR024181">
    <property type="entry name" value="Chemotax_regulator_CheV"/>
</dbReference>
<evidence type="ECO:0000259" key="4">
    <source>
        <dbReference type="PROSITE" id="PS50851"/>
    </source>
</evidence>
<dbReference type="EMBL" id="PQLX01000001">
    <property type="protein sequence ID" value="POU68380.1"/>
    <property type="molecule type" value="Genomic_DNA"/>
</dbReference>
<dbReference type="InterPro" id="IPR002545">
    <property type="entry name" value="CheW-lke_dom"/>
</dbReference>
<dbReference type="PIRSF" id="PIRSF002867">
    <property type="entry name" value="CheV"/>
    <property type="match status" value="1"/>
</dbReference>
<dbReference type="SUPFAM" id="SSF52172">
    <property type="entry name" value="CheY-like"/>
    <property type="match status" value="1"/>
</dbReference>
<dbReference type="Gene3D" id="3.40.50.2300">
    <property type="match status" value="1"/>
</dbReference>
<dbReference type="InterPro" id="IPR001789">
    <property type="entry name" value="Sig_transdc_resp-reg_receiver"/>
</dbReference>
<dbReference type="Gene3D" id="2.30.30.40">
    <property type="entry name" value="SH3 Domains"/>
    <property type="match status" value="1"/>
</dbReference>
<dbReference type="Pfam" id="PF01584">
    <property type="entry name" value="CheW"/>
    <property type="match status" value="1"/>
</dbReference>
<dbReference type="InterPro" id="IPR011006">
    <property type="entry name" value="CheY-like_superfamily"/>
</dbReference>
<dbReference type="PANTHER" id="PTHR47233:SF4">
    <property type="entry name" value="CHEMOTAXIS SIGNAL TRANSDUCTION PROTEIN"/>
    <property type="match status" value="1"/>
</dbReference>
<proteinExistence type="predicted"/>
<protein>
    <submittedName>
        <fullName evidence="5">Chemotaxis protein CheV</fullName>
    </submittedName>
</protein>
<accession>A0A2S4S3F3</accession>
<sequence length="334" mass="37145">MDNFQKDIDDRANLTLSNRFELLLFRLGTSLQEQKSELFGINVFKLREIVPMPTFTRPAGMKSPLLGMVNIRDQVIPVIDLPAVAGCKPESGLNILLITEYARSVQAFAVESVENIMRLDWQQVHTAEKAVNGRYITSIACLDEDKETNNLALVLDVEQILYDIVPSSHDLRATNLKANKFNITPGAVAIVAEDSKVARAMLAKGLNAMEIPHQMHVTGKDAWEKIQRLAKEAEAEGIPINEKIALVLTDLEMPEMDGFTLTRKIKTDERLKNIPVVIHSSLSGSANEDHVRKVKADGYVAKFEINELSSVLKEVMERAEQSASGSLVSRQLLN</sequence>
<dbReference type="RefSeq" id="WP_103775293.1">
    <property type="nucleotide sequence ID" value="NZ_PQLX01000001.1"/>
</dbReference>
<dbReference type="Gene3D" id="2.40.50.180">
    <property type="entry name" value="CheA-289, Domain 4"/>
    <property type="match status" value="1"/>
</dbReference>
<keyword evidence="1" id="KW-0145">Chemotaxis</keyword>
<evidence type="ECO:0000313" key="5">
    <source>
        <dbReference type="EMBL" id="POU68380.1"/>
    </source>
</evidence>
<dbReference type="AlphaFoldDB" id="A0A2S4S3F3"/>
<evidence type="ECO:0000256" key="1">
    <source>
        <dbReference type="ARBA" id="ARBA00022500"/>
    </source>
</evidence>
<dbReference type="SUPFAM" id="SSF50341">
    <property type="entry name" value="CheW-like"/>
    <property type="match status" value="1"/>
</dbReference>
<feature type="domain" description="CheW-like" evidence="4">
    <location>
        <begin position="19"/>
        <end position="166"/>
    </location>
</feature>
<dbReference type="PROSITE" id="PS50110">
    <property type="entry name" value="RESPONSE_REGULATORY"/>
    <property type="match status" value="1"/>
</dbReference>
<dbReference type="GO" id="GO:0006935">
    <property type="term" value="P:chemotaxis"/>
    <property type="evidence" value="ECO:0007669"/>
    <property type="project" value="UniProtKB-KW"/>
</dbReference>
<dbReference type="Pfam" id="PF00072">
    <property type="entry name" value="Response_reg"/>
    <property type="match status" value="1"/>
</dbReference>
<dbReference type="OrthoDB" id="9806105at2"/>
<dbReference type="PANTHER" id="PTHR47233">
    <property type="entry name" value="CHEMOTAXIS PROTEIN CHEV"/>
    <property type="match status" value="1"/>
</dbReference>
<feature type="domain" description="Response regulatory" evidence="3">
    <location>
        <begin position="188"/>
        <end position="317"/>
    </location>
</feature>
<dbReference type="Proteomes" id="UP000237003">
    <property type="component" value="Unassembled WGS sequence"/>
</dbReference>
<dbReference type="SMART" id="SM00448">
    <property type="entry name" value="REC"/>
    <property type="match status" value="1"/>
</dbReference>
<gene>
    <name evidence="5" type="ORF">C3430_04750</name>
</gene>
<dbReference type="STRING" id="35703.AL524_10745"/>
<dbReference type="GO" id="GO:0000160">
    <property type="term" value="P:phosphorelay signal transduction system"/>
    <property type="evidence" value="ECO:0007669"/>
    <property type="project" value="InterPro"/>
</dbReference>
<dbReference type="PROSITE" id="PS50851">
    <property type="entry name" value="CHEW"/>
    <property type="match status" value="1"/>
</dbReference>
<evidence type="ECO:0000256" key="2">
    <source>
        <dbReference type="PROSITE-ProRule" id="PRU00169"/>
    </source>
</evidence>
<feature type="modified residue" description="4-aspartylphosphate" evidence="2">
    <location>
        <position position="250"/>
    </location>
</feature>
<dbReference type="SMART" id="SM00260">
    <property type="entry name" value="CheW"/>
    <property type="match status" value="1"/>
</dbReference>
<evidence type="ECO:0000259" key="3">
    <source>
        <dbReference type="PROSITE" id="PS50110"/>
    </source>
</evidence>
<organism evidence="5 6">
    <name type="scientific">Citrobacter amalonaticus</name>
    <dbReference type="NCBI Taxonomy" id="35703"/>
    <lineage>
        <taxon>Bacteria</taxon>
        <taxon>Pseudomonadati</taxon>
        <taxon>Pseudomonadota</taxon>
        <taxon>Gammaproteobacteria</taxon>
        <taxon>Enterobacterales</taxon>
        <taxon>Enterobacteriaceae</taxon>
        <taxon>Citrobacter</taxon>
    </lineage>
</organism>
<dbReference type="InterPro" id="IPR036061">
    <property type="entry name" value="CheW-like_dom_sf"/>
</dbReference>